<evidence type="ECO:0000313" key="2">
    <source>
        <dbReference type="EMBL" id="SVA95611.1"/>
    </source>
</evidence>
<proteinExistence type="inferred from homology"/>
<protein>
    <recommendedName>
        <fullName evidence="3">Ribosome silencing factor</fullName>
    </recommendedName>
</protein>
<dbReference type="Pfam" id="PF02410">
    <property type="entry name" value="RsfS"/>
    <property type="match status" value="1"/>
</dbReference>
<dbReference type="InterPro" id="IPR004394">
    <property type="entry name" value="Iojap/RsfS/C7orf30"/>
</dbReference>
<dbReference type="InterPro" id="IPR043519">
    <property type="entry name" value="NT_sf"/>
</dbReference>
<dbReference type="SUPFAM" id="SSF81301">
    <property type="entry name" value="Nucleotidyltransferase"/>
    <property type="match status" value="1"/>
</dbReference>
<dbReference type="Gene3D" id="3.30.460.10">
    <property type="entry name" value="Beta Polymerase, domain 2"/>
    <property type="match status" value="1"/>
</dbReference>
<organism evidence="2">
    <name type="scientific">marine metagenome</name>
    <dbReference type="NCBI Taxonomy" id="408172"/>
    <lineage>
        <taxon>unclassified sequences</taxon>
        <taxon>metagenomes</taxon>
        <taxon>ecological metagenomes</taxon>
    </lineage>
</organism>
<reference evidence="2" key="1">
    <citation type="submission" date="2018-05" db="EMBL/GenBank/DDBJ databases">
        <authorList>
            <person name="Lanie J.A."/>
            <person name="Ng W.-L."/>
            <person name="Kazmierczak K.M."/>
            <person name="Andrzejewski T.M."/>
            <person name="Davidsen T.M."/>
            <person name="Wayne K.J."/>
            <person name="Tettelin H."/>
            <person name="Glass J.I."/>
            <person name="Rusch D."/>
            <person name="Podicherti R."/>
            <person name="Tsui H.-C.T."/>
            <person name="Winkler M.E."/>
        </authorList>
    </citation>
    <scope>NUCLEOTIDE SEQUENCE</scope>
</reference>
<accession>A0A382A304</accession>
<feature type="non-terminal residue" evidence="2">
    <location>
        <position position="1"/>
    </location>
</feature>
<dbReference type="HAMAP" id="MF_01477">
    <property type="entry name" value="Iojap_RsfS"/>
    <property type="match status" value="1"/>
</dbReference>
<dbReference type="GO" id="GO:0043023">
    <property type="term" value="F:ribosomal large subunit binding"/>
    <property type="evidence" value="ECO:0007669"/>
    <property type="project" value="TreeGrafter"/>
</dbReference>
<dbReference type="AlphaFoldDB" id="A0A382A304"/>
<dbReference type="GO" id="GO:0017148">
    <property type="term" value="P:negative regulation of translation"/>
    <property type="evidence" value="ECO:0007669"/>
    <property type="project" value="TreeGrafter"/>
</dbReference>
<comment type="similarity">
    <text evidence="1">Belongs to the Iojap/RsfS family.</text>
</comment>
<dbReference type="EMBL" id="UINC01023612">
    <property type="protein sequence ID" value="SVA95611.1"/>
    <property type="molecule type" value="Genomic_DNA"/>
</dbReference>
<name>A0A382A304_9ZZZZ</name>
<evidence type="ECO:0008006" key="3">
    <source>
        <dbReference type="Google" id="ProtNLM"/>
    </source>
</evidence>
<dbReference type="PANTHER" id="PTHR21043">
    <property type="entry name" value="IOJAP SUPERFAMILY ORTHOLOG"/>
    <property type="match status" value="1"/>
</dbReference>
<evidence type="ECO:0000256" key="1">
    <source>
        <dbReference type="ARBA" id="ARBA00010574"/>
    </source>
</evidence>
<gene>
    <name evidence="2" type="ORF">METZ01_LOCUS148465</name>
</gene>
<dbReference type="GO" id="GO:0090071">
    <property type="term" value="P:negative regulation of ribosome biogenesis"/>
    <property type="evidence" value="ECO:0007669"/>
    <property type="project" value="TreeGrafter"/>
</dbReference>
<sequence>VEQIAEQALEKKAEDIISLDLNELTSLTDFFLICSADTEPQIKAICDNIRKGINSKPSHIEGYEKLHWVLLDYIDVVVHVFRTTEREYYSLEKLWADAPQREFTN</sequence>
<dbReference type="NCBIfam" id="TIGR00090">
    <property type="entry name" value="rsfS_iojap_ybeB"/>
    <property type="match status" value="1"/>
</dbReference>
<dbReference type="PANTHER" id="PTHR21043:SF0">
    <property type="entry name" value="MITOCHONDRIAL ASSEMBLY OF RIBOSOMAL LARGE SUBUNIT PROTEIN 1"/>
    <property type="match status" value="1"/>
</dbReference>